<dbReference type="Proteomes" id="UP001432027">
    <property type="component" value="Unassembled WGS sequence"/>
</dbReference>
<feature type="non-terminal residue" evidence="2">
    <location>
        <position position="1"/>
    </location>
</feature>
<proteinExistence type="predicted"/>
<evidence type="ECO:0008006" key="4">
    <source>
        <dbReference type="Google" id="ProtNLM"/>
    </source>
</evidence>
<comment type="caution">
    <text evidence="2">The sequence shown here is derived from an EMBL/GenBank/DDBJ whole genome shotgun (WGS) entry which is preliminary data.</text>
</comment>
<feature type="region of interest" description="Disordered" evidence="1">
    <location>
        <begin position="193"/>
        <end position="222"/>
    </location>
</feature>
<dbReference type="Pfam" id="PF05380">
    <property type="entry name" value="Peptidase_A17"/>
    <property type="match status" value="1"/>
</dbReference>
<protein>
    <recommendedName>
        <fullName evidence="4">Peptidase aspartic putative domain-containing protein</fullName>
    </recommendedName>
</protein>
<dbReference type="PANTHER" id="PTHR22955">
    <property type="entry name" value="RETROTRANSPOSON"/>
    <property type="match status" value="1"/>
</dbReference>
<sequence>PNLVLPPIKLESFDGNDITRWPAYKYQLDSLILNEPSLNEVQKAFHVRSTLKGTALSLVSTIPTNQGFLSKIMERLESEYNRHNLTQATLLQSLLQIRSKSTRLDDQLTTVRSMINLVYTINDDCGLDGLLTQQQMADRVHSRFISAIWEQKPPTLLKALMLIEDALRKELEKVTITDAIADRSHRQQNSIVVYNNSGGKSNKPKHSVEDRSSSSPKQSKEPTCVFCGKHPLSYKCTAVTSPKDRKEKLRGKAVCHCCFPTAHTTNECKRKCPNCSGQHHWALCDKPKSTSVNVNKEGTHQSHRLFTASAIITNPTIDAHRASMAYIHLDHGSQATLITRDLVNRLALVPIEQRKMSIRGLHDKHTRPSFHDIVKIDIVTDRGKYSVEAVVHEGSSVNSISTHPLDDNDLSVIQSTIGTVPNRFSNFVSVETDLLLSVTDTMELLENSKETKLPSGCRLFESPIGPIVVGSSRAGSRSFKPSVSALTVNTEPSFDQKLEHLFSVDPSARVYGTTEKESCEVSDELVNKHFEDTIQKQGDEYFVQYSVKPLAKDDLPSNYDLATSRLNSTVRTLSKDRTYLEFYDSVIQDQLSLGQIELVDPSDAEGIIHYLAHQPVLRPDKPSTPLRIVYDASAHLKNSPSLNDMIYPGPSDLEMIPAILLRARSRLGLIIADVEKAFLQVKLHPSHRNVLRFLWIKDLDRPVSRPNILVFRFCVTPFGVNQSPSLLNKVINHHIQLHGKDLDPTLIQQLVTNLYVDNVIINVDRPLSIMYTQSKQIFESMSMNLRDYASNDPDFISTIPESDRSSDNVQKLLGLLWNNDTDQLFIKIPISSKDGEESKRSMLSKAASPFDPLGFLNPLLLPPRLSIQNLWNTSLKCDEKVDPSTKDAFNSHMSEVESFSLPIDRYSHLSDSDEIILVAFSDASKQAMATCIYSWSPSCPPALLISKCKLAPIKATSTIPKMELESLVMSHSLLRFTVDALRKEFTEKPIHVYTYSDSAVVLHWCRPEFSKPVGPFVSNRINKTIPQIEPVIVLSKHSSLHKAISVTALVYRFISCCGKRNPTIREKLKHLPNSNSHKLNAVEKRFAHSSIIRLHQDKYIPYDDSLRKKNIIVYDELSKM</sequence>
<dbReference type="InterPro" id="IPR008042">
    <property type="entry name" value="Retrotrans_Pao"/>
</dbReference>
<dbReference type="Pfam" id="PF03564">
    <property type="entry name" value="DUF1759"/>
    <property type="match status" value="1"/>
</dbReference>
<dbReference type="InterPro" id="IPR005312">
    <property type="entry name" value="DUF1759"/>
</dbReference>
<dbReference type="PANTHER" id="PTHR22955:SF65">
    <property type="entry name" value="INTEGRASE CATALYTIC DOMAIN-CONTAINING PROTEIN"/>
    <property type="match status" value="1"/>
</dbReference>
<evidence type="ECO:0000313" key="3">
    <source>
        <dbReference type="Proteomes" id="UP001432027"/>
    </source>
</evidence>
<reference evidence="2" key="1">
    <citation type="submission" date="2023-10" db="EMBL/GenBank/DDBJ databases">
        <title>Genome assembly of Pristionchus species.</title>
        <authorList>
            <person name="Yoshida K."/>
            <person name="Sommer R.J."/>
        </authorList>
    </citation>
    <scope>NUCLEOTIDE SEQUENCE</scope>
    <source>
        <strain evidence="2">RS0144</strain>
    </source>
</reference>
<dbReference type="InterPro" id="IPR043502">
    <property type="entry name" value="DNA/RNA_pol_sf"/>
</dbReference>
<name>A0AAV5TRH8_9BILA</name>
<accession>A0AAV5TRH8</accession>
<dbReference type="SUPFAM" id="SSF56672">
    <property type="entry name" value="DNA/RNA polymerases"/>
    <property type="match status" value="1"/>
</dbReference>
<dbReference type="EMBL" id="BTSX01000004">
    <property type="protein sequence ID" value="GMS97093.1"/>
    <property type="molecule type" value="Genomic_DNA"/>
</dbReference>
<organism evidence="2 3">
    <name type="scientific">Pristionchus entomophagus</name>
    <dbReference type="NCBI Taxonomy" id="358040"/>
    <lineage>
        <taxon>Eukaryota</taxon>
        <taxon>Metazoa</taxon>
        <taxon>Ecdysozoa</taxon>
        <taxon>Nematoda</taxon>
        <taxon>Chromadorea</taxon>
        <taxon>Rhabditida</taxon>
        <taxon>Rhabditina</taxon>
        <taxon>Diplogasteromorpha</taxon>
        <taxon>Diplogasteroidea</taxon>
        <taxon>Neodiplogasteridae</taxon>
        <taxon>Pristionchus</taxon>
    </lineage>
</organism>
<evidence type="ECO:0000313" key="2">
    <source>
        <dbReference type="EMBL" id="GMS97093.1"/>
    </source>
</evidence>
<keyword evidence="3" id="KW-1185">Reference proteome</keyword>
<gene>
    <name evidence="2" type="ORF">PENTCL1PPCAC_19268</name>
</gene>
<dbReference type="AlphaFoldDB" id="A0AAV5TRH8"/>
<evidence type="ECO:0000256" key="1">
    <source>
        <dbReference type="SAM" id="MobiDB-lite"/>
    </source>
</evidence>